<dbReference type="AlphaFoldDB" id="B1I257"/>
<keyword evidence="2" id="KW-1185">Reference proteome</keyword>
<dbReference type="HOGENOM" id="CLU_2355130_0_0_9"/>
<protein>
    <submittedName>
        <fullName evidence="1">Uncharacterized protein</fullName>
    </submittedName>
</protein>
<evidence type="ECO:0000313" key="1">
    <source>
        <dbReference type="EMBL" id="ACA59119.1"/>
    </source>
</evidence>
<dbReference type="EMBL" id="CP000860">
    <property type="protein sequence ID" value="ACA59119.1"/>
    <property type="molecule type" value="Genomic_DNA"/>
</dbReference>
<evidence type="ECO:0000313" key="2">
    <source>
        <dbReference type="Proteomes" id="UP000008544"/>
    </source>
</evidence>
<reference evidence="2" key="1">
    <citation type="submission" date="2007-10" db="EMBL/GenBank/DDBJ databases">
        <title>Complete sequence of chromosome of Desulforudis audaxviator MP104C.</title>
        <authorList>
            <person name="Copeland A."/>
            <person name="Lucas S."/>
            <person name="Lapidus A."/>
            <person name="Barry K."/>
            <person name="Glavina del Rio T."/>
            <person name="Dalin E."/>
            <person name="Tice H."/>
            <person name="Bruce D."/>
            <person name="Pitluck S."/>
            <person name="Lowry S.R."/>
            <person name="Larimer F."/>
            <person name="Land M.L."/>
            <person name="Hauser L."/>
            <person name="Kyrpides N."/>
            <person name="Ivanova N.N."/>
            <person name="Richardson P."/>
        </authorList>
    </citation>
    <scope>NUCLEOTIDE SEQUENCE [LARGE SCALE GENOMIC DNA]</scope>
    <source>
        <strain evidence="2">MP104C</strain>
    </source>
</reference>
<dbReference type="Proteomes" id="UP000008544">
    <property type="component" value="Chromosome"/>
</dbReference>
<organism evidence="1 2">
    <name type="scientific">Desulforudis audaxviator (strain MP104C)</name>
    <dbReference type="NCBI Taxonomy" id="477974"/>
    <lineage>
        <taxon>Bacteria</taxon>
        <taxon>Bacillati</taxon>
        <taxon>Bacillota</taxon>
        <taxon>Clostridia</taxon>
        <taxon>Thermoanaerobacterales</taxon>
        <taxon>Candidatus Desulforudaceae</taxon>
        <taxon>Candidatus Desulforudis</taxon>
    </lineage>
</organism>
<accession>B1I257</accession>
<sequence length="96" mass="11134">MWGGVLTKREVRQLLEERRYLVKMGTPDESGGDQGREIELEGIRLFLHTDILCENRMPDQASARRWARQTVLRFRIIMMMKTGSAAMPSGHRFSLL</sequence>
<reference evidence="1 2" key="2">
    <citation type="journal article" date="2008" name="Science">
        <title>Environmental genomics reveals a single-species ecosystem deep within Earth.</title>
        <authorList>
            <person name="Chivian D."/>
            <person name="Brodie E.L."/>
            <person name="Alm E.J."/>
            <person name="Culley D.E."/>
            <person name="Dehal P.S."/>
            <person name="Desantis T.Z."/>
            <person name="Gihring T.M."/>
            <person name="Lapidus A."/>
            <person name="Lin L.H."/>
            <person name="Lowry S.R."/>
            <person name="Moser D.P."/>
            <person name="Richardson P.M."/>
            <person name="Southam G."/>
            <person name="Wanger G."/>
            <person name="Pratt L.M."/>
            <person name="Andersen G.L."/>
            <person name="Hazen T.C."/>
            <person name="Brockman F.J."/>
            <person name="Arkin A.P."/>
            <person name="Onstott T.C."/>
        </authorList>
    </citation>
    <scope>NUCLEOTIDE SEQUENCE [LARGE SCALE GENOMIC DNA]</scope>
    <source>
        <strain evidence="1 2">MP104C</strain>
    </source>
</reference>
<proteinExistence type="predicted"/>
<name>B1I257_DESAP</name>
<dbReference type="KEGG" id="dau:Daud_0584"/>
<gene>
    <name evidence="1" type="ordered locus">Daud_0584</name>
</gene>